<feature type="region of interest" description="Disordered" evidence="5">
    <location>
        <begin position="479"/>
        <end position="499"/>
    </location>
</feature>
<dbReference type="OrthoDB" id="10248435at2759"/>
<accession>A0A507BAQ9</accession>
<sequence length="767" mass="86044">MPLLGRFALRAFAQHSRPLKPAPPLRTLFASWETNANLPFLSPADPFADVEEDTGEKAKPQDYIHIRIQQRNGRKTLTTVQGIPKKFSRKKILSVVKKKFACNGTIVHDEDMGEVIQLQGDQRKHMQEFLVDKEEGLELDPKTIKASFDLLHTLSYHLQIPRGIAQIEQPPCHSRGLHPGSTKDQRERYVVRVVGTVGVQLREQGDHADEAGDGEDRDGDGRLLADVDLALGNVIQCRQRRGDAYPRGEQEARVGRAARQVQDPGGEVAVERVDGQQADYGGLRGVVQEPGREEERQARLRQPQPALKRHVLVRRPRGRRRRRRRRRRYGRGRRHGQRHLDEVLELQKQAGGAREAPPYRRRAREQAAGEERCVPPLRHAEDDGDAGLQQRRPRPGCYRVAAVAAVAISGVAGTTGVPPAAEAGGHAKSRRAEALLAMAANFRTRPWIMPLVLRSRPSAAAMAPATRITASYLASRHLSTTSRTCARPGGNRTSNKANKDYRANASKFESPSPVTQAMARPEAQHLPSEAIYMRAPYTFVPPPLTKYLLRPGTLLSLLRSRFVQHAKDAFNLAMYKFSSKPGYLKGARFKLHRSSIVPTAKAMHVAMSEALARGDKDALRAVVCQRLYNQLAPSIDARRKGQRFEWSLVGYTRSHAYPRLVDHKIMMMQNPGGGPTAVWRQAVVAISSRQRLVEHDDNLAGVEVVGSARETNSLEYLIMVASVDGRTFQTRDWRIFGYAEEATPESWKEEMRSIEEMEQDRLKKYKS</sequence>
<dbReference type="STRING" id="1093900.A0A507BAQ9"/>
<gene>
    <name evidence="7" type="ORF">E0L32_005423</name>
</gene>
<proteinExistence type="inferred from homology"/>
<evidence type="ECO:0000313" key="7">
    <source>
        <dbReference type="EMBL" id="TPX14459.1"/>
    </source>
</evidence>
<comment type="similarity">
    <text evidence="1">Belongs to the SUI1 family.</text>
</comment>
<dbReference type="Gene3D" id="3.10.450.240">
    <property type="match status" value="1"/>
</dbReference>
<dbReference type="Gene3D" id="3.30.780.10">
    <property type="entry name" value="SUI1-like domain"/>
    <property type="match status" value="1"/>
</dbReference>
<dbReference type="FunFam" id="3.30.780.10:FF:000005">
    <property type="entry name" value="Sui1 translation initiation factor"/>
    <property type="match status" value="1"/>
</dbReference>
<comment type="caution">
    <text evidence="7">The sequence shown here is derived from an EMBL/GenBank/DDBJ whole genome shotgun (WGS) entry which is preliminary data.</text>
</comment>
<dbReference type="InParanoid" id="A0A507BAQ9"/>
<evidence type="ECO:0000259" key="6">
    <source>
        <dbReference type="PROSITE" id="PS50296"/>
    </source>
</evidence>
<dbReference type="InterPro" id="IPR036877">
    <property type="entry name" value="SUI1_dom_sf"/>
</dbReference>
<dbReference type="PANTHER" id="PTHR10388">
    <property type="entry name" value="EUKARYOTIC TRANSLATION INITIATION FACTOR SUI1"/>
    <property type="match status" value="1"/>
</dbReference>
<evidence type="ECO:0000256" key="2">
    <source>
        <dbReference type="ARBA" id="ARBA00022845"/>
    </source>
</evidence>
<dbReference type="GO" id="GO:0003743">
    <property type="term" value="F:translation initiation factor activity"/>
    <property type="evidence" value="ECO:0007669"/>
    <property type="project" value="InterPro"/>
</dbReference>
<protein>
    <recommendedName>
        <fullName evidence="6">SUI1 domain-containing protein</fullName>
    </recommendedName>
</protein>
<feature type="region of interest" description="Disordered" evidence="5">
    <location>
        <begin position="201"/>
        <end position="221"/>
    </location>
</feature>
<evidence type="ECO:0000256" key="3">
    <source>
        <dbReference type="ARBA" id="ARBA00022917"/>
    </source>
</evidence>
<evidence type="ECO:0000256" key="4">
    <source>
        <dbReference type="ARBA" id="ARBA00060093"/>
    </source>
</evidence>
<dbReference type="Pfam" id="PF01253">
    <property type="entry name" value="SUI1"/>
    <property type="match status" value="1"/>
</dbReference>
<feature type="region of interest" description="Disordered" evidence="5">
    <location>
        <begin position="242"/>
        <end position="392"/>
    </location>
</feature>
<keyword evidence="8" id="KW-1185">Reference proteome</keyword>
<dbReference type="InterPro" id="IPR001950">
    <property type="entry name" value="SUI1"/>
</dbReference>
<evidence type="ECO:0000256" key="1">
    <source>
        <dbReference type="ARBA" id="ARBA00005422"/>
    </source>
</evidence>
<evidence type="ECO:0000313" key="8">
    <source>
        <dbReference type="Proteomes" id="UP000319257"/>
    </source>
</evidence>
<dbReference type="SUPFAM" id="SSF55159">
    <property type="entry name" value="eIF1-like"/>
    <property type="match status" value="1"/>
</dbReference>
<feature type="compositionally biased region" description="Basic residues" evidence="5">
    <location>
        <begin position="307"/>
        <end position="337"/>
    </location>
</feature>
<dbReference type="Proteomes" id="UP000319257">
    <property type="component" value="Unassembled WGS sequence"/>
</dbReference>
<evidence type="ECO:0000256" key="5">
    <source>
        <dbReference type="SAM" id="MobiDB-lite"/>
    </source>
</evidence>
<reference evidence="7 8" key="1">
    <citation type="submission" date="2019-06" db="EMBL/GenBank/DDBJ databases">
        <title>Draft genome sequence of the filamentous fungus Phialemoniopsis curvata isolated from diesel fuel.</title>
        <authorList>
            <person name="Varaljay V.A."/>
            <person name="Lyon W.J."/>
            <person name="Crouch A.L."/>
            <person name="Drake C.E."/>
            <person name="Hollomon J.M."/>
            <person name="Nadeau L.J."/>
            <person name="Nunn H.S."/>
            <person name="Stevenson B.S."/>
            <person name="Bojanowski C.L."/>
            <person name="Crookes-Goodson W.J."/>
        </authorList>
    </citation>
    <scope>NUCLEOTIDE SEQUENCE [LARGE SCALE GENOMIC DNA]</scope>
    <source>
        <strain evidence="7 8">D216</strain>
    </source>
</reference>
<keyword evidence="2" id="KW-0810">Translation regulation</keyword>
<dbReference type="RefSeq" id="XP_030996170.1">
    <property type="nucleotide sequence ID" value="XM_031139943.1"/>
</dbReference>
<feature type="compositionally biased region" description="Basic and acidic residues" evidence="5">
    <location>
        <begin position="242"/>
        <end position="254"/>
    </location>
</feature>
<comment type="function">
    <text evidence="4">Additional factor that functions in concert with eIF-2 and the initiator tRNA in directing the ribosome to the proper start site of translation.</text>
</comment>
<keyword evidence="3" id="KW-0648">Protein biosynthesis</keyword>
<dbReference type="PROSITE" id="PS50296">
    <property type="entry name" value="SUI1"/>
    <property type="match status" value="1"/>
</dbReference>
<organism evidence="7 8">
    <name type="scientific">Thyridium curvatum</name>
    <dbReference type="NCBI Taxonomy" id="1093900"/>
    <lineage>
        <taxon>Eukaryota</taxon>
        <taxon>Fungi</taxon>
        <taxon>Dikarya</taxon>
        <taxon>Ascomycota</taxon>
        <taxon>Pezizomycotina</taxon>
        <taxon>Sordariomycetes</taxon>
        <taxon>Sordariomycetidae</taxon>
        <taxon>Thyridiales</taxon>
        <taxon>Thyridiaceae</taxon>
        <taxon>Thyridium</taxon>
    </lineage>
</organism>
<feature type="compositionally biased region" description="Basic and acidic residues" evidence="5">
    <location>
        <begin position="364"/>
        <end position="381"/>
    </location>
</feature>
<dbReference type="AlphaFoldDB" id="A0A507BAQ9"/>
<name>A0A507BAQ9_9PEZI</name>
<feature type="domain" description="SUI1" evidence="6">
    <location>
        <begin position="64"/>
        <end position="134"/>
    </location>
</feature>
<dbReference type="GeneID" id="41972870"/>
<dbReference type="EMBL" id="SKBQ01000028">
    <property type="protein sequence ID" value="TPX14459.1"/>
    <property type="molecule type" value="Genomic_DNA"/>
</dbReference>
<dbReference type="CDD" id="cd11566">
    <property type="entry name" value="eIF1_SUI1"/>
    <property type="match status" value="1"/>
</dbReference>
<dbReference type="InterPro" id="IPR005874">
    <property type="entry name" value="SUI1_euk"/>
</dbReference>
<dbReference type="GO" id="GO:0006417">
    <property type="term" value="P:regulation of translation"/>
    <property type="evidence" value="ECO:0007669"/>
    <property type="project" value="UniProtKB-KW"/>
</dbReference>